<evidence type="ECO:0008006" key="4">
    <source>
        <dbReference type="Google" id="ProtNLM"/>
    </source>
</evidence>
<reference evidence="2" key="1">
    <citation type="submission" date="2021-06" db="EMBL/GenBank/DDBJ databases">
        <authorList>
            <person name="Hodson N. C."/>
            <person name="Mongue J. A."/>
            <person name="Jaron S. K."/>
        </authorList>
    </citation>
    <scope>NUCLEOTIDE SEQUENCE</scope>
</reference>
<proteinExistence type="predicted"/>
<evidence type="ECO:0000256" key="1">
    <source>
        <dbReference type="SAM" id="MobiDB-lite"/>
    </source>
</evidence>
<dbReference type="EMBL" id="CAJVCH010166070">
    <property type="protein sequence ID" value="CAG7728630.1"/>
    <property type="molecule type" value="Genomic_DNA"/>
</dbReference>
<feature type="compositionally biased region" description="Basic residues" evidence="1">
    <location>
        <begin position="475"/>
        <end position="488"/>
    </location>
</feature>
<feature type="region of interest" description="Disordered" evidence="1">
    <location>
        <begin position="467"/>
        <end position="488"/>
    </location>
</feature>
<dbReference type="Proteomes" id="UP000708208">
    <property type="component" value="Unassembled WGS sequence"/>
</dbReference>
<accession>A0A8J2P1N8</accession>
<evidence type="ECO:0000313" key="3">
    <source>
        <dbReference type="Proteomes" id="UP000708208"/>
    </source>
</evidence>
<evidence type="ECO:0000313" key="2">
    <source>
        <dbReference type="EMBL" id="CAG7728630.1"/>
    </source>
</evidence>
<comment type="caution">
    <text evidence="2">The sequence shown here is derived from an EMBL/GenBank/DDBJ whole genome shotgun (WGS) entry which is preliminary data.</text>
</comment>
<dbReference type="AlphaFoldDB" id="A0A8J2P1N8"/>
<sequence>MSSFPKKEESLVVEKIEMISYFQLPEILEHLFSFLNHEALKVSRFVNSWWNIEACRLLRKKSVIFLWERDSLMLKKLETSLKTSQENGLPLPFEIFHLEAEGKHRKFASTERQSSPIHSLHTRWRRIYANCCTRGGESSDPTFVSRARSSPVVGKLKTLSLPKLKTFYALINPDLIEENFVASQTIHRVVQNFASTIEDLFISWNFNSIDDNFPRCPKLKRLAIKFWSGSLAAFNENCLPALQSFHVYDCINESGPREMNPHYGVTSFAFECMKGTGVRFGLYSEQDFAEIVLYAQQQFPNITCLDLNLALTTKSLQVIVSNFPRLEKLLLDSNNEYREIITGIEKFHLERLLATGSDLKSYSKTPCISDLQELKHLVLSRHYDYRLPYAEIVTDNVIIYGLSRLQKLEFLQFDWEAGISPNVSQKVFSKIHKLVINYTEDIPGIDSLFSLKKIMPQIHLNRSSVERGCNPIRHSSTRRPRHRNLQLG</sequence>
<name>A0A8J2P1N8_9HEXA</name>
<protein>
    <recommendedName>
        <fullName evidence="4">F-box domain-containing protein</fullName>
    </recommendedName>
</protein>
<gene>
    <name evidence="2" type="ORF">AFUS01_LOCUS17394</name>
</gene>
<keyword evidence="3" id="KW-1185">Reference proteome</keyword>
<organism evidence="2 3">
    <name type="scientific">Allacma fusca</name>
    <dbReference type="NCBI Taxonomy" id="39272"/>
    <lineage>
        <taxon>Eukaryota</taxon>
        <taxon>Metazoa</taxon>
        <taxon>Ecdysozoa</taxon>
        <taxon>Arthropoda</taxon>
        <taxon>Hexapoda</taxon>
        <taxon>Collembola</taxon>
        <taxon>Symphypleona</taxon>
        <taxon>Sminthuridae</taxon>
        <taxon>Allacma</taxon>
    </lineage>
</organism>